<evidence type="ECO:0000256" key="2">
    <source>
        <dbReference type="ARBA" id="ARBA00009261"/>
    </source>
</evidence>
<feature type="transmembrane region" description="Helical" evidence="8">
    <location>
        <begin position="371"/>
        <end position="391"/>
    </location>
</feature>
<feature type="transmembrane region" description="Helical" evidence="8">
    <location>
        <begin position="93"/>
        <end position="112"/>
    </location>
</feature>
<dbReference type="PANTHER" id="PTHR30330:SF1">
    <property type="entry name" value="AMINO-ACID CARRIER PROTEIN ALST"/>
    <property type="match status" value="1"/>
</dbReference>
<reference evidence="10" key="1">
    <citation type="journal article" date="2019" name="Int. J. Syst. Evol. Microbiol.">
        <title>The Global Catalogue of Microorganisms (GCM) 10K type strain sequencing project: providing services to taxonomists for standard genome sequencing and annotation.</title>
        <authorList>
            <consortium name="The Broad Institute Genomics Platform"/>
            <consortium name="The Broad Institute Genome Sequencing Center for Infectious Disease"/>
            <person name="Wu L."/>
            <person name="Ma J."/>
        </authorList>
    </citation>
    <scope>NUCLEOTIDE SEQUENCE [LARGE SCALE GENOMIC DNA]</scope>
    <source>
        <strain evidence="10">CGMCC 1.18439</strain>
    </source>
</reference>
<evidence type="ECO:0000256" key="1">
    <source>
        <dbReference type="ARBA" id="ARBA00004651"/>
    </source>
</evidence>
<evidence type="ECO:0000256" key="5">
    <source>
        <dbReference type="ARBA" id="ARBA00022692"/>
    </source>
</evidence>
<evidence type="ECO:0000256" key="3">
    <source>
        <dbReference type="ARBA" id="ARBA00022448"/>
    </source>
</evidence>
<dbReference type="Pfam" id="PF01235">
    <property type="entry name" value="Na_Ala_symp"/>
    <property type="match status" value="1"/>
</dbReference>
<keyword evidence="10" id="KW-1185">Reference proteome</keyword>
<dbReference type="Proteomes" id="UP000632154">
    <property type="component" value="Unassembled WGS sequence"/>
</dbReference>
<keyword evidence="7 8" id="KW-0472">Membrane</keyword>
<evidence type="ECO:0000256" key="7">
    <source>
        <dbReference type="ARBA" id="ARBA00023136"/>
    </source>
</evidence>
<feature type="transmembrane region" description="Helical" evidence="8">
    <location>
        <begin position="433"/>
        <end position="457"/>
    </location>
</feature>
<dbReference type="InterPro" id="IPR001463">
    <property type="entry name" value="Na/Ala_symport"/>
</dbReference>
<comment type="similarity">
    <text evidence="2 8">Belongs to the alanine or glycine:cation symporter (AGCS) (TC 2.A.25) family.</text>
</comment>
<feature type="transmembrane region" description="Helical" evidence="8">
    <location>
        <begin position="118"/>
        <end position="141"/>
    </location>
</feature>
<feature type="transmembrane region" description="Helical" evidence="8">
    <location>
        <begin position="230"/>
        <end position="248"/>
    </location>
</feature>
<keyword evidence="4 8" id="KW-1003">Cell membrane</keyword>
<feature type="transmembrane region" description="Helical" evidence="8">
    <location>
        <begin position="166"/>
        <end position="186"/>
    </location>
</feature>
<accession>A0ABQ3K8A9</accession>
<comment type="caution">
    <text evidence="9">The sequence shown here is derived from an EMBL/GenBank/DDBJ whole genome shotgun (WGS) entry which is preliminary data.</text>
</comment>
<name>A0ABQ3K8A9_9DEIO</name>
<proteinExistence type="inferred from homology"/>
<dbReference type="EMBL" id="BNAL01000018">
    <property type="protein sequence ID" value="GHG04042.1"/>
    <property type="molecule type" value="Genomic_DNA"/>
</dbReference>
<feature type="transmembrane region" description="Helical" evidence="8">
    <location>
        <begin position="198"/>
        <end position="218"/>
    </location>
</feature>
<gene>
    <name evidence="9" type="ORF">GCM10017783_15800</name>
</gene>
<evidence type="ECO:0000256" key="4">
    <source>
        <dbReference type="ARBA" id="ARBA00022475"/>
    </source>
</evidence>
<evidence type="ECO:0000256" key="6">
    <source>
        <dbReference type="ARBA" id="ARBA00022989"/>
    </source>
</evidence>
<dbReference type="Gene3D" id="1.20.1740.10">
    <property type="entry name" value="Amino acid/polyamine transporter I"/>
    <property type="match status" value="1"/>
</dbReference>
<dbReference type="PROSITE" id="PS00873">
    <property type="entry name" value="NA_ALANINE_SYMP"/>
    <property type="match status" value="1"/>
</dbReference>
<comment type="subcellular location">
    <subcellularLocation>
        <location evidence="1 8">Cell membrane</location>
        <topology evidence="1 8">Multi-pass membrane protein</topology>
    </subcellularLocation>
</comment>
<dbReference type="PANTHER" id="PTHR30330">
    <property type="entry name" value="AGSS FAMILY TRANSPORTER, SODIUM-ALANINE"/>
    <property type="match status" value="1"/>
</dbReference>
<sequence>MNLLTLFSLLGVTEAPKPLFDQFLDRSNGLLWGSVLIYLLVGAGLYFTVRTGAAQLRLLGHAWKVVMGSRDSGPTMDGGRGGITSFQAFATGLASRVGTGNIAGVAIAISLGGPGAVFWMWMTALIGMSTALIEASLAQAYKVRDEEHGFRGGPAYYIRQGLGQSWMGSLFAIFLIIAFGLVFNAVQSNSIVAAVSSYGFGALPVGLVLALLTAPIIFGGIKRVSKVAEVVVPIMAALYLLIAVYVILTNLGELPGMFASIFQGAFGLQAAAGGVAGGIAAALLNGVKRGLFSNEAGMGSAPNAAAAASVNHPVQQGLVQMLGVFVDTIMVCTATAAIILLSGVNLGGTETGVQLTQAALTEHVGSWGNDFLAVAIFLFAFTSIIGNYAYAESNVQYLSRNRTLLLLFRLLVLGMVVFGAVRDVPTVWNMADLSMGLMAITNLVALLLLSPVALRLLRDYDRQRRAGTAEPVFDRRADPVLNDRLPAEVWK</sequence>
<feature type="transmembrane region" description="Helical" evidence="8">
    <location>
        <begin position="403"/>
        <end position="421"/>
    </location>
</feature>
<feature type="transmembrane region" description="Helical" evidence="8">
    <location>
        <begin position="322"/>
        <end position="344"/>
    </location>
</feature>
<dbReference type="NCBIfam" id="TIGR00835">
    <property type="entry name" value="agcS"/>
    <property type="match status" value="1"/>
</dbReference>
<evidence type="ECO:0000313" key="9">
    <source>
        <dbReference type="EMBL" id="GHG04042.1"/>
    </source>
</evidence>
<keyword evidence="5 8" id="KW-0812">Transmembrane</keyword>
<dbReference type="RefSeq" id="WP_229839000.1">
    <property type="nucleotide sequence ID" value="NZ_BNAL01000018.1"/>
</dbReference>
<keyword evidence="8" id="KW-0769">Symport</keyword>
<feature type="transmembrane region" description="Helical" evidence="8">
    <location>
        <begin position="260"/>
        <end position="284"/>
    </location>
</feature>
<organism evidence="9 10">
    <name type="scientific">Deinococcus piscis</name>
    <dbReference type="NCBI Taxonomy" id="394230"/>
    <lineage>
        <taxon>Bacteria</taxon>
        <taxon>Thermotogati</taxon>
        <taxon>Deinococcota</taxon>
        <taxon>Deinococci</taxon>
        <taxon>Deinococcales</taxon>
        <taxon>Deinococcaceae</taxon>
        <taxon>Deinococcus</taxon>
    </lineage>
</organism>
<feature type="transmembrane region" description="Helical" evidence="8">
    <location>
        <begin position="30"/>
        <end position="49"/>
    </location>
</feature>
<dbReference type="PRINTS" id="PR00175">
    <property type="entry name" value="NAALASMPORT"/>
</dbReference>
<protein>
    <submittedName>
        <fullName evidence="9">Transporter</fullName>
    </submittedName>
</protein>
<keyword evidence="6 8" id="KW-1133">Transmembrane helix</keyword>
<keyword evidence="3 8" id="KW-0813">Transport</keyword>
<evidence type="ECO:0000256" key="8">
    <source>
        <dbReference type="RuleBase" id="RU363064"/>
    </source>
</evidence>
<evidence type="ECO:0000313" key="10">
    <source>
        <dbReference type="Proteomes" id="UP000632154"/>
    </source>
</evidence>